<evidence type="ECO:0000313" key="2">
    <source>
        <dbReference type="EMBL" id="GGA99122.1"/>
    </source>
</evidence>
<name>A0ABQ1HYX8_9ALTE</name>
<dbReference type="PANTHER" id="PTHR43265:SF1">
    <property type="entry name" value="ESTERASE ESTD"/>
    <property type="match status" value="1"/>
</dbReference>
<sequence length="324" mass="36585">MIRLIASLFFAISSFTYCFAEEVTFKHKNTRLSGHYLASTNGKPAKAILLFVHGDGAMTYDAGGYYNLIWEPLRQNGYAVFSWDKPNVGGSSGDWLEQTMFDRQSEVLAAIDFVQHRYNFTAQTTGLIGFSQAGWVLPAISNQNSKMGFVIGIGFATNWVEQGRYYTKIHSQLAGKNNKQISAALADYTREISFLLQAPSYSEYVKFAGKNAMTKERFQFVLNNFKSDAKQDYSEIKVPSLYLWGDKDLNVNAKQEFASWKENSNSFVTTMLIANASHAMLKADSFSGQTIGALQWIKLMWLEQDAFAVEFIPTILAWLEQRNI</sequence>
<comment type="caution">
    <text evidence="2">The sequence shown here is derived from an EMBL/GenBank/DDBJ whole genome shotgun (WGS) entry which is preliminary data.</text>
</comment>
<dbReference type="EMBL" id="BMDY01000005">
    <property type="protein sequence ID" value="GGA99122.1"/>
    <property type="molecule type" value="Genomic_DNA"/>
</dbReference>
<feature type="signal peptide" evidence="1">
    <location>
        <begin position="1"/>
        <end position="20"/>
    </location>
</feature>
<dbReference type="SUPFAM" id="SSF53474">
    <property type="entry name" value="alpha/beta-Hydrolases"/>
    <property type="match status" value="1"/>
</dbReference>
<organism evidence="2 3">
    <name type="scientific">Agarivorans gilvus</name>
    <dbReference type="NCBI Taxonomy" id="680279"/>
    <lineage>
        <taxon>Bacteria</taxon>
        <taxon>Pseudomonadati</taxon>
        <taxon>Pseudomonadota</taxon>
        <taxon>Gammaproteobacteria</taxon>
        <taxon>Alteromonadales</taxon>
        <taxon>Alteromonadaceae</taxon>
        <taxon>Agarivorans</taxon>
    </lineage>
</organism>
<protein>
    <recommendedName>
        <fullName evidence="4">Serine aminopeptidase S33 domain-containing protein</fullName>
    </recommendedName>
</protein>
<gene>
    <name evidence="2" type="ORF">GCM10007414_10180</name>
</gene>
<dbReference type="Gene3D" id="3.40.50.1820">
    <property type="entry name" value="alpha/beta hydrolase"/>
    <property type="match status" value="1"/>
</dbReference>
<dbReference type="Proteomes" id="UP000651977">
    <property type="component" value="Unassembled WGS sequence"/>
</dbReference>
<keyword evidence="3" id="KW-1185">Reference proteome</keyword>
<evidence type="ECO:0008006" key="4">
    <source>
        <dbReference type="Google" id="ProtNLM"/>
    </source>
</evidence>
<dbReference type="InterPro" id="IPR053145">
    <property type="entry name" value="AB_hydrolase_Est10"/>
</dbReference>
<keyword evidence="1" id="KW-0732">Signal</keyword>
<evidence type="ECO:0000313" key="3">
    <source>
        <dbReference type="Proteomes" id="UP000651977"/>
    </source>
</evidence>
<accession>A0ABQ1HYX8</accession>
<proteinExistence type="predicted"/>
<evidence type="ECO:0000256" key="1">
    <source>
        <dbReference type="SAM" id="SignalP"/>
    </source>
</evidence>
<dbReference type="RefSeq" id="WP_055732316.1">
    <property type="nucleotide sequence ID" value="NZ_BMDY01000005.1"/>
</dbReference>
<reference evidence="3" key="1">
    <citation type="journal article" date="2019" name="Int. J. Syst. Evol. Microbiol.">
        <title>The Global Catalogue of Microorganisms (GCM) 10K type strain sequencing project: providing services to taxonomists for standard genome sequencing and annotation.</title>
        <authorList>
            <consortium name="The Broad Institute Genomics Platform"/>
            <consortium name="The Broad Institute Genome Sequencing Center for Infectious Disease"/>
            <person name="Wu L."/>
            <person name="Ma J."/>
        </authorList>
    </citation>
    <scope>NUCLEOTIDE SEQUENCE [LARGE SCALE GENOMIC DNA]</scope>
    <source>
        <strain evidence="3">CGMCC 1.10131</strain>
    </source>
</reference>
<feature type="chain" id="PRO_5046381732" description="Serine aminopeptidase S33 domain-containing protein" evidence="1">
    <location>
        <begin position="21"/>
        <end position="324"/>
    </location>
</feature>
<dbReference type="PANTHER" id="PTHR43265">
    <property type="entry name" value="ESTERASE ESTD"/>
    <property type="match status" value="1"/>
</dbReference>
<dbReference type="InterPro" id="IPR029058">
    <property type="entry name" value="AB_hydrolase_fold"/>
</dbReference>